<evidence type="ECO:0000313" key="2">
    <source>
        <dbReference type="EMBL" id="SEF56562.1"/>
    </source>
</evidence>
<name>A0A1H5T109_XYLRU</name>
<organism evidence="2 3">
    <name type="scientific">Xylanibacter ruminicola</name>
    <name type="common">Prevotella ruminicola</name>
    <dbReference type="NCBI Taxonomy" id="839"/>
    <lineage>
        <taxon>Bacteria</taxon>
        <taxon>Pseudomonadati</taxon>
        <taxon>Bacteroidota</taxon>
        <taxon>Bacteroidia</taxon>
        <taxon>Bacteroidales</taxon>
        <taxon>Prevotellaceae</taxon>
        <taxon>Xylanibacter</taxon>
    </lineage>
</organism>
<reference evidence="2 3" key="1">
    <citation type="submission" date="2016-10" db="EMBL/GenBank/DDBJ databases">
        <authorList>
            <person name="de Groot N.N."/>
        </authorList>
    </citation>
    <scope>NUCLEOTIDE SEQUENCE [LARGE SCALE GENOMIC DNA]</scope>
    <source>
        <strain evidence="2 3">AR32</strain>
    </source>
</reference>
<feature type="signal peptide" evidence="1">
    <location>
        <begin position="1"/>
        <end position="19"/>
    </location>
</feature>
<protein>
    <recommendedName>
        <fullName evidence="4">Lipoprotein</fullName>
    </recommendedName>
</protein>
<dbReference type="EMBL" id="FNUV01000002">
    <property type="protein sequence ID" value="SEF56562.1"/>
    <property type="molecule type" value="Genomic_DNA"/>
</dbReference>
<keyword evidence="1" id="KW-0732">Signal</keyword>
<dbReference type="PROSITE" id="PS51257">
    <property type="entry name" value="PROKAR_LIPOPROTEIN"/>
    <property type="match status" value="1"/>
</dbReference>
<dbReference type="Proteomes" id="UP000236735">
    <property type="component" value="Unassembled WGS sequence"/>
</dbReference>
<dbReference type="RefSeq" id="WP_146063085.1">
    <property type="nucleotide sequence ID" value="NZ_FNUV01000002.1"/>
</dbReference>
<proteinExistence type="predicted"/>
<evidence type="ECO:0000256" key="1">
    <source>
        <dbReference type="SAM" id="SignalP"/>
    </source>
</evidence>
<feature type="chain" id="PRO_5009284504" description="Lipoprotein" evidence="1">
    <location>
        <begin position="20"/>
        <end position="193"/>
    </location>
</feature>
<evidence type="ECO:0008006" key="4">
    <source>
        <dbReference type="Google" id="ProtNLM"/>
    </source>
</evidence>
<evidence type="ECO:0000313" key="3">
    <source>
        <dbReference type="Proteomes" id="UP000236735"/>
    </source>
</evidence>
<sequence length="193" mass="22710">MRQLTFSAAILLAMCFLTACDKNSDVIWDISPIEFTILMTDSEGHDLLDSTYQGNLIKDIYVTYQGEDYSLMTEQEYLENMYEKAGTRAYMPHFYGLMLRQYWNPITSSYDCYKMVFGEFDGTDNIDRREITLHLPENHHVRLAYSNNFKWKSNGEPKIKRHFYLDDKELEGGYFYLRYSKTGGCEYITNGTK</sequence>
<dbReference type="AlphaFoldDB" id="A0A1H5T109"/>
<accession>A0A1H5T109</accession>
<gene>
    <name evidence="2" type="ORF">SAMN05216354_0812</name>
</gene>